<keyword evidence="1" id="KW-0472">Membrane</keyword>
<feature type="transmembrane region" description="Helical" evidence="1">
    <location>
        <begin position="223"/>
        <end position="251"/>
    </location>
</feature>
<evidence type="ECO:0000256" key="1">
    <source>
        <dbReference type="SAM" id="Phobius"/>
    </source>
</evidence>
<accession>A0ABS1VCL5</accession>
<dbReference type="Proteomes" id="UP000606490">
    <property type="component" value="Unassembled WGS sequence"/>
</dbReference>
<protein>
    <submittedName>
        <fullName evidence="2">DUF2189 domain-containing protein</fullName>
    </submittedName>
</protein>
<dbReference type="RefSeq" id="WP_202829149.1">
    <property type="nucleotide sequence ID" value="NZ_JAEUXJ010000038.1"/>
</dbReference>
<keyword evidence="3" id="KW-1185">Reference proteome</keyword>
<organism evidence="2 3">
    <name type="scientific">Belnapia mucosa</name>
    <dbReference type="NCBI Taxonomy" id="2804532"/>
    <lineage>
        <taxon>Bacteria</taxon>
        <taxon>Pseudomonadati</taxon>
        <taxon>Pseudomonadota</taxon>
        <taxon>Alphaproteobacteria</taxon>
        <taxon>Acetobacterales</taxon>
        <taxon>Roseomonadaceae</taxon>
        <taxon>Belnapia</taxon>
    </lineage>
</organism>
<feature type="transmembrane region" description="Helical" evidence="1">
    <location>
        <begin position="171"/>
        <end position="194"/>
    </location>
</feature>
<dbReference type="InterPro" id="IPR018692">
    <property type="entry name" value="DUF2189"/>
</dbReference>
<dbReference type="EMBL" id="JAEUXJ010000038">
    <property type="protein sequence ID" value="MBL6459415.1"/>
    <property type="molecule type" value="Genomic_DNA"/>
</dbReference>
<name>A0ABS1VCL5_9PROT</name>
<dbReference type="Pfam" id="PF09955">
    <property type="entry name" value="DUF2189"/>
    <property type="match status" value="1"/>
</dbReference>
<evidence type="ECO:0000313" key="2">
    <source>
        <dbReference type="EMBL" id="MBL6459415.1"/>
    </source>
</evidence>
<comment type="caution">
    <text evidence="2">The sequence shown here is derived from an EMBL/GenBank/DDBJ whole genome shotgun (WGS) entry which is preliminary data.</text>
</comment>
<gene>
    <name evidence="2" type="ORF">JMJ55_29300</name>
</gene>
<keyword evidence="1" id="KW-0812">Transmembrane</keyword>
<feature type="transmembrane region" description="Helical" evidence="1">
    <location>
        <begin position="71"/>
        <end position="91"/>
    </location>
</feature>
<reference evidence="2 3" key="1">
    <citation type="submission" date="2021-01" db="EMBL/GenBank/DDBJ databases">
        <title>Belnapia mucosa sp. nov. and Belnapia arida sp. nov., isolated from the Tabernas Desert (Almeria, Spain).</title>
        <authorList>
            <person name="Molina-Menor E."/>
            <person name="Vidal-Verdu A."/>
            <person name="Calonge A."/>
            <person name="Satari L."/>
            <person name="Pereto Magraner J."/>
            <person name="Porcar Miralles M."/>
        </authorList>
    </citation>
    <scope>NUCLEOTIDE SEQUENCE [LARGE SCALE GENOMIC DNA]</scope>
    <source>
        <strain evidence="2 3">T6</strain>
    </source>
</reference>
<proteinExistence type="predicted"/>
<keyword evidence="1" id="KW-1133">Transmembrane helix</keyword>
<sequence length="266" mass="28600">MANVLAPKSWLASHDGPVVRTISLSDLRDALLRGYRDFAATPTQILFLGIIYPLIGLIAARAASGGALLPLLYPMVAGLSLMGPVAALGIYELSRRLEQGREVSWFNAFDVLRSPSLGTIVSLGLMLCIIFLAWLFAAQMVYRMTMGSLPMPVSLVAFGQQILSTPEGRNLILLGNAVGFLFALLVLTLTVVSFPMLLERNVSLRVAVHTSVRAVMANPGAMAVWGLIVAALLLLGCLPLFVGLAVVMPLLGHATWHLYRKVVVQP</sequence>
<evidence type="ECO:0000313" key="3">
    <source>
        <dbReference type="Proteomes" id="UP000606490"/>
    </source>
</evidence>
<feature type="transmembrane region" description="Helical" evidence="1">
    <location>
        <begin position="112"/>
        <end position="134"/>
    </location>
</feature>
<feature type="transmembrane region" description="Helical" evidence="1">
    <location>
        <begin position="38"/>
        <end position="59"/>
    </location>
</feature>